<dbReference type="AlphaFoldDB" id="H5TE49"/>
<dbReference type="Proteomes" id="UP000053586">
    <property type="component" value="Unassembled WGS sequence"/>
</dbReference>
<dbReference type="eggNOG" id="COG3112">
    <property type="taxonomic scope" value="Bacteria"/>
</dbReference>
<reference evidence="2 3" key="1">
    <citation type="journal article" date="2012" name="J. Bacteriol.">
        <title>Genome sequence of proteorhodopsin-containing sea ice bacterium Glaciecola punicea ACAM 611T.</title>
        <authorList>
            <person name="Qin Q.-L."/>
            <person name="Xie B.-B."/>
            <person name="Shu Y.-L."/>
            <person name="Rong J.-C."/>
            <person name="Zhao D.-L."/>
            <person name="Zhang X.-Y."/>
            <person name="Chen X.-L."/>
            <person name="Zhou B.-C."/>
            <person name="Zhanga Y.-Z."/>
        </authorList>
    </citation>
    <scope>NUCLEOTIDE SEQUENCE [LARGE SCALE GENOMIC DNA]</scope>
    <source>
        <strain evidence="2 3">ACAM 611</strain>
    </source>
</reference>
<gene>
    <name evidence="2" type="ORF">GPUN_2461</name>
</gene>
<dbReference type="InterPro" id="IPR008249">
    <property type="entry name" value="UPF0231"/>
</dbReference>
<organism evidence="2 3">
    <name type="scientific">Glaciecola punicea ACAM 611</name>
    <dbReference type="NCBI Taxonomy" id="1121923"/>
    <lineage>
        <taxon>Bacteria</taxon>
        <taxon>Pseudomonadati</taxon>
        <taxon>Pseudomonadota</taxon>
        <taxon>Gammaproteobacteria</taxon>
        <taxon>Alteromonadales</taxon>
        <taxon>Alteromonadaceae</taxon>
        <taxon>Glaciecola</taxon>
    </lineage>
</organism>
<name>H5TE49_9ALTE</name>
<dbReference type="Pfam" id="PF06062">
    <property type="entry name" value="UPF0231"/>
    <property type="match status" value="1"/>
</dbReference>
<dbReference type="STRING" id="56804.BAE46_09050"/>
<proteinExistence type="inferred from homology"/>
<dbReference type="RefSeq" id="WP_006006865.1">
    <property type="nucleotide sequence ID" value="NZ_BAET01000030.1"/>
</dbReference>
<evidence type="ECO:0000256" key="1">
    <source>
        <dbReference type="ARBA" id="ARBA00005367"/>
    </source>
</evidence>
<dbReference type="OrthoDB" id="5739292at2"/>
<accession>H5TE49</accession>
<evidence type="ECO:0000313" key="2">
    <source>
        <dbReference type="EMBL" id="GAB56576.1"/>
    </source>
</evidence>
<protein>
    <submittedName>
        <fullName evidence="2">Uncharacterized protein</fullName>
    </submittedName>
</protein>
<reference evidence="2 3" key="2">
    <citation type="journal article" date="2017" name="Antonie Van Leeuwenhoek">
        <title>Rhizobium rhizosphaerae sp. nov., a novel species isolated from rice rhizosphere.</title>
        <authorList>
            <person name="Zhao J.J."/>
            <person name="Zhang J."/>
            <person name="Zhang R.J."/>
            <person name="Zhang C.W."/>
            <person name="Yin H.Q."/>
            <person name="Zhang X.X."/>
        </authorList>
    </citation>
    <scope>NUCLEOTIDE SEQUENCE [LARGE SCALE GENOMIC DNA]</scope>
    <source>
        <strain evidence="2 3">ACAM 611</strain>
    </source>
</reference>
<comment type="similarity">
    <text evidence="1">Belongs to the UPF0231 family.</text>
</comment>
<evidence type="ECO:0000313" key="3">
    <source>
        <dbReference type="Proteomes" id="UP000053586"/>
    </source>
</evidence>
<sequence length="128" mass="14559">MDYKFFRDVSGKPTAECEEEAATFGDWLSNELSGDDSAVADVLVIIEQLQTQAIKTHKIKGHDYTLVLDQDEAELHRHLGYWDEDTPLPEGTELDLQDDVGCGLQDLKELLLDWQDFVKDTKLLSEMD</sequence>
<keyword evidence="3" id="KW-1185">Reference proteome</keyword>
<comment type="caution">
    <text evidence="2">The sequence shown here is derived from an EMBL/GenBank/DDBJ whole genome shotgun (WGS) entry which is preliminary data.</text>
</comment>
<dbReference type="EMBL" id="BAET01000030">
    <property type="protein sequence ID" value="GAB56576.1"/>
    <property type="molecule type" value="Genomic_DNA"/>
</dbReference>